<accession>A0A940WRQ2</accession>
<keyword evidence="1" id="KW-0472">Membrane</keyword>
<dbReference type="Proteomes" id="UP000678228">
    <property type="component" value="Unassembled WGS sequence"/>
</dbReference>
<sequence>MDGVFLYWFGWGFWIIITFLWTKSSKRFWSAFAILLLLCLFPITITISERTFHIVFLLFLLFIYYQIGQFKKRQKYFSFPISTIGIAAFYAGFQFILIFDPVVQIIDSRWMIGSVSAMLAYLMSNTFKTRLILGIVGVMHGELLVKFNENFFDTSSAIGSAYFFDVLAIICSIYGVGWLLRMLSITLSKMASSQLKWRNGRQYSGNQIK</sequence>
<name>A0A940WRQ2_9BACI</name>
<organism evidence="2 3">
    <name type="scientific">Halalkalibacter suaedae</name>
    <dbReference type="NCBI Taxonomy" id="2822140"/>
    <lineage>
        <taxon>Bacteria</taxon>
        <taxon>Bacillati</taxon>
        <taxon>Bacillota</taxon>
        <taxon>Bacilli</taxon>
        <taxon>Bacillales</taxon>
        <taxon>Bacillaceae</taxon>
        <taxon>Halalkalibacter</taxon>
    </lineage>
</organism>
<feature type="transmembrane region" description="Helical" evidence="1">
    <location>
        <begin position="51"/>
        <end position="67"/>
    </location>
</feature>
<reference evidence="2" key="1">
    <citation type="submission" date="2021-03" db="EMBL/GenBank/DDBJ databases">
        <title>Bacillus suaedae sp. nov., isolated from Suaeda aralocaspica.</title>
        <authorList>
            <person name="Lei R.F.R."/>
        </authorList>
    </citation>
    <scope>NUCLEOTIDE SEQUENCE</scope>
    <source>
        <strain evidence="2">YZJH907-2</strain>
    </source>
</reference>
<evidence type="ECO:0000313" key="2">
    <source>
        <dbReference type="EMBL" id="MBP3950573.1"/>
    </source>
</evidence>
<dbReference type="PIRSF" id="PIRSF036710">
    <property type="entry name" value="YphA_Bacsu"/>
    <property type="match status" value="1"/>
</dbReference>
<feature type="transmembrane region" description="Helical" evidence="1">
    <location>
        <begin position="6"/>
        <end position="21"/>
    </location>
</feature>
<proteinExistence type="predicted"/>
<evidence type="ECO:0000313" key="3">
    <source>
        <dbReference type="Proteomes" id="UP000678228"/>
    </source>
</evidence>
<dbReference type="RefSeq" id="WP_210596265.1">
    <property type="nucleotide sequence ID" value="NZ_JAGKSQ010000002.1"/>
</dbReference>
<feature type="transmembrane region" description="Helical" evidence="1">
    <location>
        <begin position="160"/>
        <end position="180"/>
    </location>
</feature>
<keyword evidence="1" id="KW-1133">Transmembrane helix</keyword>
<protein>
    <submittedName>
        <fullName evidence="2">Uncharacterized protein</fullName>
    </submittedName>
</protein>
<keyword evidence="3" id="KW-1185">Reference proteome</keyword>
<evidence type="ECO:0000256" key="1">
    <source>
        <dbReference type="SAM" id="Phobius"/>
    </source>
</evidence>
<dbReference type="InterPro" id="IPR014617">
    <property type="entry name" value="YphA_Bacsu"/>
</dbReference>
<dbReference type="EMBL" id="JAGKSQ010000002">
    <property type="protein sequence ID" value="MBP3950573.1"/>
    <property type="molecule type" value="Genomic_DNA"/>
</dbReference>
<comment type="caution">
    <text evidence="2">The sequence shown here is derived from an EMBL/GenBank/DDBJ whole genome shotgun (WGS) entry which is preliminary data.</text>
</comment>
<keyword evidence="1" id="KW-0812">Transmembrane</keyword>
<dbReference type="AlphaFoldDB" id="A0A940WRQ2"/>
<gene>
    <name evidence="2" type="ORF">J7W16_05455</name>
</gene>
<dbReference type="Pfam" id="PF24124">
    <property type="entry name" value="YphA"/>
    <property type="match status" value="1"/>
</dbReference>
<feature type="transmembrane region" description="Helical" evidence="1">
    <location>
        <begin position="28"/>
        <end position="45"/>
    </location>
</feature>
<feature type="transmembrane region" description="Helical" evidence="1">
    <location>
        <begin position="79"/>
        <end position="99"/>
    </location>
</feature>